<protein>
    <submittedName>
        <fullName evidence="3">Helix-turn-helix transcriptional regulator</fullName>
    </submittedName>
</protein>
<accession>A0ABU9PQJ9</accession>
<dbReference type="Proteomes" id="UP001495910">
    <property type="component" value="Unassembled WGS sequence"/>
</dbReference>
<evidence type="ECO:0000313" key="3">
    <source>
        <dbReference type="EMBL" id="MEM4986285.1"/>
    </source>
</evidence>
<dbReference type="PROSITE" id="PS50943">
    <property type="entry name" value="HTH_CROC1"/>
    <property type="match status" value="1"/>
</dbReference>
<feature type="domain" description="HTH cro/C1-type" evidence="2">
    <location>
        <begin position="47"/>
        <end position="102"/>
    </location>
</feature>
<evidence type="ECO:0000256" key="1">
    <source>
        <dbReference type="SAM" id="Coils"/>
    </source>
</evidence>
<evidence type="ECO:0000313" key="4">
    <source>
        <dbReference type="Proteomes" id="UP001495910"/>
    </source>
</evidence>
<keyword evidence="4" id="KW-1185">Reference proteome</keyword>
<evidence type="ECO:0000259" key="2">
    <source>
        <dbReference type="PROSITE" id="PS50943"/>
    </source>
</evidence>
<dbReference type="InterPro" id="IPR001387">
    <property type="entry name" value="Cro/C1-type_HTH"/>
</dbReference>
<feature type="coiled-coil region" evidence="1">
    <location>
        <begin position="154"/>
        <end position="181"/>
    </location>
</feature>
<keyword evidence="1" id="KW-0175">Coiled coil</keyword>
<dbReference type="Gene3D" id="1.10.260.40">
    <property type="entry name" value="lambda repressor-like DNA-binding domains"/>
    <property type="match status" value="1"/>
</dbReference>
<gene>
    <name evidence="3" type="ORF">V8G57_02680</name>
</gene>
<dbReference type="RefSeq" id="WP_342828107.1">
    <property type="nucleotide sequence ID" value="NZ_JBANDC010000002.1"/>
</dbReference>
<dbReference type="CDD" id="cd00093">
    <property type="entry name" value="HTH_XRE"/>
    <property type="match status" value="1"/>
</dbReference>
<comment type="caution">
    <text evidence="3">The sequence shown here is derived from an EMBL/GenBank/DDBJ whole genome shotgun (WGS) entry which is preliminary data.</text>
</comment>
<dbReference type="Pfam" id="PF01381">
    <property type="entry name" value="HTH_3"/>
    <property type="match status" value="1"/>
</dbReference>
<reference evidence="3 4" key="1">
    <citation type="submission" date="2024-02" db="EMBL/GenBank/DDBJ databases">
        <title>Draft genome sequence of Collimonas sp. strain H4R21, an effective mineral-weathering bacterial strain isolated from the beech rhizosphere.</title>
        <authorList>
            <person name="Morin E."/>
            <person name="Uroz S."/>
            <person name="Leveau J.H.J."/>
            <person name="Kumar R."/>
            <person name="Rey M.W."/>
            <person name="Pham J."/>
        </authorList>
    </citation>
    <scope>NUCLEOTIDE SEQUENCE [LARGE SCALE GENOMIC DNA]</scope>
    <source>
        <strain evidence="3 4">H4R21</strain>
    </source>
</reference>
<name>A0ABU9PQJ9_9BURK</name>
<organism evidence="3 4">
    <name type="scientific">Collimonas rhizosphaerae</name>
    <dbReference type="NCBI Taxonomy" id="3126357"/>
    <lineage>
        <taxon>Bacteria</taxon>
        <taxon>Pseudomonadati</taxon>
        <taxon>Pseudomonadota</taxon>
        <taxon>Betaproteobacteria</taxon>
        <taxon>Burkholderiales</taxon>
        <taxon>Oxalobacteraceae</taxon>
        <taxon>Collimonas</taxon>
    </lineage>
</organism>
<dbReference type="SUPFAM" id="SSF47413">
    <property type="entry name" value="lambda repressor-like DNA-binding domains"/>
    <property type="match status" value="1"/>
</dbReference>
<sequence>MNWKGKMKAGDMMGYVNDIAAFSASVDRRAGAGAQVGDRGEEICRRLILARKLNHLDQREAAKTLGYSNSSQLSKIEAGQASVSREFIVRAAIAYGVSADYLLGLSNEPERDPRTAEQVAVLRSVQGAVEQNVAAMVTVLLKNAGEVAPLRSHLESLSQRISQLQEAYDKVCRKNEAFQNDVLAGSILETAVDAAGDAACKAKQFVERRSMIADFRAKAATDDSSYPLFVLAQT</sequence>
<dbReference type="InterPro" id="IPR010982">
    <property type="entry name" value="Lambda_DNA-bd_dom_sf"/>
</dbReference>
<dbReference type="SMART" id="SM00530">
    <property type="entry name" value="HTH_XRE"/>
    <property type="match status" value="1"/>
</dbReference>
<dbReference type="EMBL" id="JBANDC010000002">
    <property type="protein sequence ID" value="MEM4986285.1"/>
    <property type="molecule type" value="Genomic_DNA"/>
</dbReference>
<proteinExistence type="predicted"/>